<evidence type="ECO:0000313" key="2">
    <source>
        <dbReference type="Proteomes" id="UP001144372"/>
    </source>
</evidence>
<accession>A0A9W6FV86</accession>
<reference evidence="1" key="1">
    <citation type="submission" date="2022-12" db="EMBL/GenBank/DDBJ databases">
        <title>Reference genome sequencing for broad-spectrum identification of bacterial and archaeal isolates by mass spectrometry.</title>
        <authorList>
            <person name="Sekiguchi Y."/>
            <person name="Tourlousse D.M."/>
        </authorList>
    </citation>
    <scope>NUCLEOTIDE SEQUENCE</scope>
    <source>
        <strain evidence="1">ASRB1</strain>
    </source>
</reference>
<evidence type="ECO:0000313" key="1">
    <source>
        <dbReference type="EMBL" id="GLI35526.1"/>
    </source>
</evidence>
<dbReference type="RefSeq" id="WP_281795438.1">
    <property type="nucleotide sequence ID" value="NZ_BSDR01000001.1"/>
</dbReference>
<evidence type="ECO:0008006" key="3">
    <source>
        <dbReference type="Google" id="ProtNLM"/>
    </source>
</evidence>
<keyword evidence="2" id="KW-1185">Reference proteome</keyword>
<dbReference type="EMBL" id="BSDR01000001">
    <property type="protein sequence ID" value="GLI35526.1"/>
    <property type="molecule type" value="Genomic_DNA"/>
</dbReference>
<sequence length="119" mass="13446">MWTAWTPENRIVNDLETGFLERLFRKIRAVAQRLTASDASDLSRIPLRKTVELQPGEHFAMVVSSQCRIACTAGAVWVTHQKRTCDYILEAGESLQLQRSGKVIVSGGRKDTLIRIWCS</sequence>
<protein>
    <recommendedName>
        <fullName evidence="3">DUF2917 domain-containing protein</fullName>
    </recommendedName>
</protein>
<dbReference type="Proteomes" id="UP001144372">
    <property type="component" value="Unassembled WGS sequence"/>
</dbReference>
<proteinExistence type="predicted"/>
<name>A0A9W6FV86_9BACT</name>
<dbReference type="AlphaFoldDB" id="A0A9W6FV86"/>
<organism evidence="1 2">
    <name type="scientific">Desulforhabdus amnigena</name>
    <dbReference type="NCBI Taxonomy" id="40218"/>
    <lineage>
        <taxon>Bacteria</taxon>
        <taxon>Pseudomonadati</taxon>
        <taxon>Thermodesulfobacteriota</taxon>
        <taxon>Syntrophobacteria</taxon>
        <taxon>Syntrophobacterales</taxon>
        <taxon>Syntrophobacteraceae</taxon>
        <taxon>Desulforhabdus</taxon>
    </lineage>
</organism>
<dbReference type="InterPro" id="IPR021317">
    <property type="entry name" value="DUF2917"/>
</dbReference>
<comment type="caution">
    <text evidence="1">The sequence shown here is derived from an EMBL/GenBank/DDBJ whole genome shotgun (WGS) entry which is preliminary data.</text>
</comment>
<gene>
    <name evidence="1" type="ORF">DAMNIGENAA_29590</name>
</gene>
<dbReference type="Pfam" id="PF11142">
    <property type="entry name" value="DUF2917"/>
    <property type="match status" value="1"/>
</dbReference>